<evidence type="ECO:0000313" key="2">
    <source>
        <dbReference type="Proteomes" id="UP000053766"/>
    </source>
</evidence>
<protein>
    <submittedName>
        <fullName evidence="1">Uncharacterized protein</fullName>
    </submittedName>
</protein>
<dbReference type="OrthoDB" id="5824311at2759"/>
<evidence type="ECO:0000313" key="1">
    <source>
        <dbReference type="EMBL" id="KJH47993.1"/>
    </source>
</evidence>
<dbReference type="AlphaFoldDB" id="A0A0D8XTP0"/>
<dbReference type="STRING" id="29172.A0A0D8XTP0"/>
<dbReference type="EMBL" id="KN716285">
    <property type="protein sequence ID" value="KJH47993.1"/>
    <property type="molecule type" value="Genomic_DNA"/>
</dbReference>
<keyword evidence="2" id="KW-1185">Reference proteome</keyword>
<gene>
    <name evidence="1" type="ORF">DICVIV_05928</name>
</gene>
<sequence length="79" mass="9091">MVVVSAFTHLLPYIACTAYPIILTAMNKEIHNTHSLIIDNKRRQLSTMRHGALQTMMTQTSLFQPWTRLVIIQKKHSVT</sequence>
<reference evidence="1 2" key="1">
    <citation type="submission" date="2013-11" db="EMBL/GenBank/DDBJ databases">
        <title>Draft genome of the bovine lungworm Dictyocaulus viviparus.</title>
        <authorList>
            <person name="Mitreva M."/>
        </authorList>
    </citation>
    <scope>NUCLEOTIDE SEQUENCE [LARGE SCALE GENOMIC DNA]</scope>
    <source>
        <strain evidence="1 2">HannoverDv2000</strain>
    </source>
</reference>
<organism evidence="1 2">
    <name type="scientific">Dictyocaulus viviparus</name>
    <name type="common">Bovine lungworm</name>
    <dbReference type="NCBI Taxonomy" id="29172"/>
    <lineage>
        <taxon>Eukaryota</taxon>
        <taxon>Metazoa</taxon>
        <taxon>Ecdysozoa</taxon>
        <taxon>Nematoda</taxon>
        <taxon>Chromadorea</taxon>
        <taxon>Rhabditida</taxon>
        <taxon>Rhabditina</taxon>
        <taxon>Rhabditomorpha</taxon>
        <taxon>Strongyloidea</taxon>
        <taxon>Metastrongylidae</taxon>
        <taxon>Dictyocaulus</taxon>
    </lineage>
</organism>
<accession>A0A0D8XTP0</accession>
<proteinExistence type="predicted"/>
<reference evidence="2" key="2">
    <citation type="journal article" date="2016" name="Sci. Rep.">
        <title>Dictyocaulus viviparus genome, variome and transcriptome elucidate lungworm biology and support future intervention.</title>
        <authorList>
            <person name="McNulty S.N."/>
            <person name="Strube C."/>
            <person name="Rosa B.A."/>
            <person name="Martin J.C."/>
            <person name="Tyagi R."/>
            <person name="Choi Y.J."/>
            <person name="Wang Q."/>
            <person name="Hallsworth Pepin K."/>
            <person name="Zhang X."/>
            <person name="Ozersky P."/>
            <person name="Wilson R.K."/>
            <person name="Sternberg P.W."/>
            <person name="Gasser R.B."/>
            <person name="Mitreva M."/>
        </authorList>
    </citation>
    <scope>NUCLEOTIDE SEQUENCE [LARGE SCALE GENOMIC DNA]</scope>
    <source>
        <strain evidence="2">HannoverDv2000</strain>
    </source>
</reference>
<dbReference type="Proteomes" id="UP000053766">
    <property type="component" value="Unassembled WGS sequence"/>
</dbReference>
<name>A0A0D8XTP0_DICVI</name>